<evidence type="ECO:0000313" key="2">
    <source>
        <dbReference type="Proteomes" id="UP001372834"/>
    </source>
</evidence>
<feature type="non-terminal residue" evidence="1">
    <location>
        <position position="1"/>
    </location>
</feature>
<organism evidence="1 2">
    <name type="scientific">Polyplax serrata</name>
    <name type="common">Common mouse louse</name>
    <dbReference type="NCBI Taxonomy" id="468196"/>
    <lineage>
        <taxon>Eukaryota</taxon>
        <taxon>Metazoa</taxon>
        <taxon>Ecdysozoa</taxon>
        <taxon>Arthropoda</taxon>
        <taxon>Hexapoda</taxon>
        <taxon>Insecta</taxon>
        <taxon>Pterygota</taxon>
        <taxon>Neoptera</taxon>
        <taxon>Paraneoptera</taxon>
        <taxon>Psocodea</taxon>
        <taxon>Troctomorpha</taxon>
        <taxon>Phthiraptera</taxon>
        <taxon>Anoplura</taxon>
        <taxon>Polyplacidae</taxon>
        <taxon>Polyplax</taxon>
    </lineage>
</organism>
<proteinExistence type="predicted"/>
<comment type="caution">
    <text evidence="1">The sequence shown here is derived from an EMBL/GenBank/DDBJ whole genome shotgun (WGS) entry which is preliminary data.</text>
</comment>
<dbReference type="Proteomes" id="UP001372834">
    <property type="component" value="Unassembled WGS sequence"/>
</dbReference>
<sequence>PVITDNKKGVDVRIKVRKKRLSCHHKIPLSATNSVSIKAGVFQGVSLEYKELTFRKIDSFVIEVLLYPQKV</sequence>
<evidence type="ECO:0000313" key="1">
    <source>
        <dbReference type="EMBL" id="KAK6633124.1"/>
    </source>
</evidence>
<reference evidence="1 2" key="1">
    <citation type="submission" date="2023-10" db="EMBL/GenBank/DDBJ databases">
        <title>Genomes of two closely related lineages of the louse Polyplax serrata with different host specificities.</title>
        <authorList>
            <person name="Martinu J."/>
            <person name="Tarabai H."/>
            <person name="Stefka J."/>
            <person name="Hypsa V."/>
        </authorList>
    </citation>
    <scope>NUCLEOTIDE SEQUENCE [LARGE SCALE GENOMIC DNA]</scope>
    <source>
        <strain evidence="1">HR10_N</strain>
    </source>
</reference>
<protein>
    <submittedName>
        <fullName evidence="1">Uncharacterized protein</fullName>
    </submittedName>
</protein>
<feature type="non-terminal residue" evidence="1">
    <location>
        <position position="71"/>
    </location>
</feature>
<gene>
    <name evidence="1" type="ORF">RUM43_012868</name>
</gene>
<accession>A0AAN8PTS8</accession>
<name>A0AAN8PTS8_POLSC</name>
<dbReference type="AlphaFoldDB" id="A0AAN8PTS8"/>
<dbReference type="EMBL" id="JAWJWE010000006">
    <property type="protein sequence ID" value="KAK6633124.1"/>
    <property type="molecule type" value="Genomic_DNA"/>
</dbReference>